<sequence>MRYSFIIMTLFLALNCTALEWKWKEKSLKDCNKYEKELNIDLHCKHTGVIEKIIEAKDIQEAYTKLLKAKADSNIFAIEAYHEELLKKLPMQNYRLTRIIPPYNEKAYIDYKWTNKKRLEIAIEAEDCPAIYTIYFIDLGNGKVKILYDHDVC</sequence>
<dbReference type="HOGENOM" id="CLU_1710754_0_0_7"/>
<gene>
    <name evidence="1" type="ordered locus">HH_1755</name>
</gene>
<evidence type="ECO:0000313" key="1">
    <source>
        <dbReference type="EMBL" id="AAP78352.1"/>
    </source>
</evidence>
<dbReference type="KEGG" id="hhe:HH_1755"/>
<dbReference type="STRING" id="235279.HH_1755"/>
<keyword evidence="2" id="KW-1185">Reference proteome</keyword>
<accession>Q7VFC2</accession>
<dbReference type="AlphaFoldDB" id="Q7VFC2"/>
<dbReference type="EMBL" id="AE017125">
    <property type="protein sequence ID" value="AAP78352.1"/>
    <property type="molecule type" value="Genomic_DNA"/>
</dbReference>
<dbReference type="RefSeq" id="WP_011116594.1">
    <property type="nucleotide sequence ID" value="NC_004917.1"/>
</dbReference>
<name>Q7VFC2_HELHP</name>
<protein>
    <submittedName>
        <fullName evidence="1">Uncharacterized protein</fullName>
    </submittedName>
</protein>
<dbReference type="Proteomes" id="UP000002495">
    <property type="component" value="Chromosome"/>
</dbReference>
<proteinExistence type="predicted"/>
<reference evidence="1 2" key="1">
    <citation type="journal article" date="2003" name="Proc. Natl. Acad. Sci. U.S.A.">
        <title>The complete genome sequence of the carcinogenic bacterium Helicobacter hepaticus.</title>
        <authorList>
            <person name="Suerbaum S."/>
            <person name="Josenhans C."/>
            <person name="Sterzenbach T."/>
            <person name="Drescher B."/>
            <person name="Brandt P."/>
            <person name="Bell M."/>
            <person name="Droege M."/>
            <person name="Fartmann B."/>
            <person name="Fischer H.-P."/>
            <person name="Ge Z."/>
            <person name="Hoerster A."/>
            <person name="Holland R."/>
            <person name="Klein K."/>
            <person name="Koenig J."/>
            <person name="Macko L."/>
            <person name="Mendz G.L."/>
            <person name="Nyakatura G."/>
            <person name="Schauer D.B."/>
            <person name="Shen Z."/>
            <person name="Weber J."/>
            <person name="Frosch M."/>
            <person name="Fox J.G."/>
        </authorList>
    </citation>
    <scope>NUCLEOTIDE SEQUENCE [LARGE SCALE GENOMIC DNA]</scope>
    <source>
        <strain evidence="2">ATCC 51449 / 3B1</strain>
    </source>
</reference>
<evidence type="ECO:0000313" key="2">
    <source>
        <dbReference type="Proteomes" id="UP000002495"/>
    </source>
</evidence>
<organism evidence="1 2">
    <name type="scientific">Helicobacter hepaticus (strain ATCC 51449 / 3B1)</name>
    <dbReference type="NCBI Taxonomy" id="235279"/>
    <lineage>
        <taxon>Bacteria</taxon>
        <taxon>Pseudomonadati</taxon>
        <taxon>Campylobacterota</taxon>
        <taxon>Epsilonproteobacteria</taxon>
        <taxon>Campylobacterales</taxon>
        <taxon>Helicobacteraceae</taxon>
        <taxon>Helicobacter</taxon>
    </lineage>
</organism>